<reference evidence="2" key="1">
    <citation type="submission" date="2019-12" db="EMBL/GenBank/DDBJ databases">
        <title>An insight into the sialome of adult female Ixodes ricinus ticks feeding for 6 days.</title>
        <authorList>
            <person name="Perner J."/>
            <person name="Ribeiro J.M.C."/>
        </authorList>
    </citation>
    <scope>NUCLEOTIDE SEQUENCE</scope>
    <source>
        <strain evidence="2">Semi-engorged</strain>
        <tissue evidence="2">Salivary glands</tissue>
    </source>
</reference>
<organism evidence="2">
    <name type="scientific">Ixodes ricinus</name>
    <name type="common">Common tick</name>
    <name type="synonym">Acarus ricinus</name>
    <dbReference type="NCBI Taxonomy" id="34613"/>
    <lineage>
        <taxon>Eukaryota</taxon>
        <taxon>Metazoa</taxon>
        <taxon>Ecdysozoa</taxon>
        <taxon>Arthropoda</taxon>
        <taxon>Chelicerata</taxon>
        <taxon>Arachnida</taxon>
        <taxon>Acari</taxon>
        <taxon>Parasitiformes</taxon>
        <taxon>Ixodida</taxon>
        <taxon>Ixodoidea</taxon>
        <taxon>Ixodidae</taxon>
        <taxon>Ixodinae</taxon>
        <taxon>Ixodes</taxon>
    </lineage>
</organism>
<feature type="transmembrane region" description="Helical" evidence="1">
    <location>
        <begin position="114"/>
        <end position="131"/>
    </location>
</feature>
<keyword evidence="1" id="KW-0472">Membrane</keyword>
<accession>A0A6B0UVI6</accession>
<dbReference type="AlphaFoldDB" id="A0A6B0UVI6"/>
<keyword evidence="1" id="KW-1133">Transmembrane helix</keyword>
<protein>
    <submittedName>
        <fullName evidence="2">Uncharacterized protein</fullName>
    </submittedName>
</protein>
<keyword evidence="1" id="KW-0812">Transmembrane</keyword>
<proteinExistence type="predicted"/>
<name>A0A6B0UVI6_IXORI</name>
<dbReference type="EMBL" id="GIFC01011790">
    <property type="protein sequence ID" value="MXU93873.1"/>
    <property type="molecule type" value="Transcribed_RNA"/>
</dbReference>
<sequence>MQLGDAHGSRLSHVGVLVLQALPQGFAQVLRDLVHADAAHRAHRQRPDQRVAVLAIFYKCVHSHYSHIRLTLCVVHEVQVHQFLQLQVVRLHAVHHVGEESADIFSNCHRSDDLFYCFSLLLLLVAVQFALEFEYLSFLGRREVFGVSHGWLK</sequence>
<evidence type="ECO:0000256" key="1">
    <source>
        <dbReference type="SAM" id="Phobius"/>
    </source>
</evidence>
<evidence type="ECO:0000313" key="2">
    <source>
        <dbReference type="EMBL" id="MXU93873.1"/>
    </source>
</evidence>